<sequence length="515" mass="54654">MRLRSFTPTAAALTGAGRTLIARPRYAITGGVVVSLTAIAVVALAVGVTPPPMPPKPMQARASGLPTATMPMSVAPILRTDQGPARAAHPVAFAALQPDTLPGLGRLILAPYRPWHGTRSATLSPHPPARQAPPQMAEAESVAPPKPTAAATTRPQARPQALVARLSDRESGTNNTPDAADTLSASLRPQKRPVKLAARAVARRDSPRAVASAAPAKTAPQQQQQPKPQKVAAVATPSPSTSLRLGKRGDGCARKLARAMPRRGFGANDGSAVMARLTGLEGTRRDQVVMNEVLSGNMPGFLHDLTPVKFNGRMADGTAAQVTICVTPDYLALGSERDFVRVPLGLRAATRIAERFDMLLPTSRMVDAIYRNAQLRLPPRPMDPGPQMTSTTYLLRHNATIEKQRNSAGAPAGTLISGHKKDLVLTNRITKRQGRVAIYGWHRPSGNPIQPLSTVHGAEYADYSHGIRLVSKTAYVNGRAVNLRDMLADPRYASLVSKEGPIAGPHLLMASLAGN</sequence>
<accession>A0A7C9L9M1</accession>
<keyword evidence="2" id="KW-0472">Membrane</keyword>
<organism evidence="3 4">
    <name type="scientific">Sediminimonas qiaohouensis</name>
    <dbReference type="NCBI Taxonomy" id="552061"/>
    <lineage>
        <taxon>Bacteria</taxon>
        <taxon>Pseudomonadati</taxon>
        <taxon>Pseudomonadota</taxon>
        <taxon>Alphaproteobacteria</taxon>
        <taxon>Rhodobacterales</taxon>
        <taxon>Roseobacteraceae</taxon>
        <taxon>Sediminimonas</taxon>
    </lineage>
</organism>
<feature type="transmembrane region" description="Helical" evidence="2">
    <location>
        <begin position="26"/>
        <end position="48"/>
    </location>
</feature>
<evidence type="ECO:0000256" key="1">
    <source>
        <dbReference type="SAM" id="MobiDB-lite"/>
    </source>
</evidence>
<dbReference type="EMBL" id="VENJ01000031">
    <property type="protein sequence ID" value="MTJ05974.1"/>
    <property type="molecule type" value="Genomic_DNA"/>
</dbReference>
<name>A0A7C9L9M1_9RHOB</name>
<comment type="caution">
    <text evidence="3">The sequence shown here is derived from an EMBL/GenBank/DDBJ whole genome shotgun (WGS) entry which is preliminary data.</text>
</comment>
<feature type="compositionally biased region" description="Low complexity" evidence="1">
    <location>
        <begin position="208"/>
        <end position="235"/>
    </location>
</feature>
<reference evidence="3 4" key="1">
    <citation type="submission" date="2019-06" db="EMBL/GenBank/DDBJ databases">
        <title>Enrichment of Autotrophic Halophilic Microorganisms from Red Sea Brine Pool Using Microbial Electrosynthesis System.</title>
        <authorList>
            <person name="Alqahtani M.F."/>
            <person name="Bajracharya S."/>
            <person name="Katuri K.P."/>
            <person name="Ali M."/>
            <person name="Saikaly P.E."/>
        </authorList>
    </citation>
    <scope>NUCLEOTIDE SEQUENCE [LARGE SCALE GENOMIC DNA]</scope>
    <source>
        <strain evidence="3">MES6</strain>
    </source>
</reference>
<protein>
    <submittedName>
        <fullName evidence="3">Uncharacterized protein</fullName>
    </submittedName>
</protein>
<gene>
    <name evidence="3" type="ORF">FH759_15000</name>
</gene>
<feature type="region of interest" description="Disordered" evidence="1">
    <location>
        <begin position="119"/>
        <end position="248"/>
    </location>
</feature>
<keyword evidence="2" id="KW-1133">Transmembrane helix</keyword>
<feature type="compositionally biased region" description="Polar residues" evidence="1">
    <location>
        <begin position="172"/>
        <end position="187"/>
    </location>
</feature>
<evidence type="ECO:0000313" key="3">
    <source>
        <dbReference type="EMBL" id="MTJ05974.1"/>
    </source>
</evidence>
<keyword evidence="2" id="KW-0812">Transmembrane</keyword>
<dbReference type="RefSeq" id="WP_273251179.1">
    <property type="nucleotide sequence ID" value="NZ_VENJ01000031.1"/>
</dbReference>
<proteinExistence type="predicted"/>
<evidence type="ECO:0000313" key="4">
    <source>
        <dbReference type="Proteomes" id="UP000483078"/>
    </source>
</evidence>
<dbReference type="AlphaFoldDB" id="A0A7C9L9M1"/>
<evidence type="ECO:0000256" key="2">
    <source>
        <dbReference type="SAM" id="Phobius"/>
    </source>
</evidence>
<dbReference type="Proteomes" id="UP000483078">
    <property type="component" value="Unassembled WGS sequence"/>
</dbReference>
<feature type="compositionally biased region" description="Low complexity" evidence="1">
    <location>
        <begin position="148"/>
        <end position="161"/>
    </location>
</feature>